<organism evidence="2 3">
    <name type="scientific">Gossypium schwendimanii</name>
    <name type="common">Cotton</name>
    <dbReference type="NCBI Taxonomy" id="34291"/>
    <lineage>
        <taxon>Eukaryota</taxon>
        <taxon>Viridiplantae</taxon>
        <taxon>Streptophyta</taxon>
        <taxon>Embryophyta</taxon>
        <taxon>Tracheophyta</taxon>
        <taxon>Spermatophyta</taxon>
        <taxon>Magnoliopsida</taxon>
        <taxon>eudicotyledons</taxon>
        <taxon>Gunneridae</taxon>
        <taxon>Pentapetalae</taxon>
        <taxon>rosids</taxon>
        <taxon>malvids</taxon>
        <taxon>Malvales</taxon>
        <taxon>Malvaceae</taxon>
        <taxon>Malvoideae</taxon>
        <taxon>Gossypium</taxon>
    </lineage>
</organism>
<dbReference type="EMBL" id="JABFAF010000008">
    <property type="protein sequence ID" value="MBA0861960.1"/>
    <property type="molecule type" value="Genomic_DNA"/>
</dbReference>
<name>A0A7J9LTC0_GOSSC</name>
<keyword evidence="3" id="KW-1185">Reference proteome</keyword>
<protein>
    <recommendedName>
        <fullName evidence="1">Zinc knuckle CX2CX4HX4C domain-containing protein</fullName>
    </recommendedName>
</protein>
<sequence length="247" mass="28632">MEADLENLNLEDEEEEEILCEKNLIEDENEHQLCLVGKASTDFLGQGREGYAYFRYERLTLFCFLCGKLGHGEGFCQIRKTIEIKEVSFGWNSSFRAPSRTELSSGSFSSKWYTWERGRLPKNNVRERIDRGVANQAWWECFPGSYELLFNPYGFLFSSYELLFSSHELLLSSYEFLLSFRASVNDVLKSIIGSLIGLEDYRSYITLSIESIGTFECFDFGYNGMYRYAAFLGHDCARDLEEQEVVQ</sequence>
<evidence type="ECO:0000313" key="3">
    <source>
        <dbReference type="Proteomes" id="UP000593576"/>
    </source>
</evidence>
<dbReference type="InterPro" id="IPR025836">
    <property type="entry name" value="Zn_knuckle_CX2CX4HX4C"/>
</dbReference>
<accession>A0A7J9LTC0</accession>
<evidence type="ECO:0000313" key="2">
    <source>
        <dbReference type="EMBL" id="MBA0861960.1"/>
    </source>
</evidence>
<dbReference type="Proteomes" id="UP000593576">
    <property type="component" value="Unassembled WGS sequence"/>
</dbReference>
<gene>
    <name evidence="2" type="ORF">Goshw_002977</name>
</gene>
<evidence type="ECO:0000259" key="1">
    <source>
        <dbReference type="Pfam" id="PF14392"/>
    </source>
</evidence>
<dbReference type="Pfam" id="PF14392">
    <property type="entry name" value="zf-CCHC_4"/>
    <property type="match status" value="1"/>
</dbReference>
<feature type="non-terminal residue" evidence="2">
    <location>
        <position position="247"/>
    </location>
</feature>
<proteinExistence type="predicted"/>
<comment type="caution">
    <text evidence="2">The sequence shown here is derived from an EMBL/GenBank/DDBJ whole genome shotgun (WGS) entry which is preliminary data.</text>
</comment>
<dbReference type="AlphaFoldDB" id="A0A7J9LTC0"/>
<dbReference type="OrthoDB" id="1750221at2759"/>
<reference evidence="2 3" key="1">
    <citation type="journal article" date="2019" name="Genome Biol. Evol.">
        <title>Insights into the evolution of the New World diploid cottons (Gossypium, subgenus Houzingenia) based on genome sequencing.</title>
        <authorList>
            <person name="Grover C.E."/>
            <person name="Arick M.A. 2nd"/>
            <person name="Thrash A."/>
            <person name="Conover J.L."/>
            <person name="Sanders W.S."/>
            <person name="Peterson D.G."/>
            <person name="Frelichowski J.E."/>
            <person name="Scheffler J.A."/>
            <person name="Scheffler B.E."/>
            <person name="Wendel J.F."/>
        </authorList>
    </citation>
    <scope>NUCLEOTIDE SEQUENCE [LARGE SCALE GENOMIC DNA]</scope>
    <source>
        <strain evidence="2">1</strain>
        <tissue evidence="2">Leaf</tissue>
    </source>
</reference>
<feature type="domain" description="Zinc knuckle CX2CX4HX4C" evidence="1">
    <location>
        <begin position="53"/>
        <end position="77"/>
    </location>
</feature>